<feature type="non-terminal residue" evidence="5">
    <location>
        <position position="1"/>
    </location>
</feature>
<dbReference type="AlphaFoldDB" id="A0A8J9SXP0"/>
<dbReference type="InterPro" id="IPR034353">
    <property type="entry name" value="ABT1/ESF2_RRM"/>
</dbReference>
<keyword evidence="3" id="KW-0694">RNA-binding</keyword>
<dbReference type="SUPFAM" id="SSF54928">
    <property type="entry name" value="RNA-binding domain, RBD"/>
    <property type="match status" value="1"/>
</dbReference>
<reference evidence="5" key="1">
    <citation type="submission" date="2022-02" db="EMBL/GenBank/DDBJ databases">
        <authorList>
            <person name="Giguere J D."/>
        </authorList>
    </citation>
    <scope>NUCLEOTIDE SEQUENCE</scope>
    <source>
        <strain evidence="5">CCAP 1055/1</strain>
    </source>
</reference>
<evidence type="ECO:0000256" key="4">
    <source>
        <dbReference type="ARBA" id="ARBA00023242"/>
    </source>
</evidence>
<dbReference type="PANTHER" id="PTHR12311:SF7">
    <property type="entry name" value="ACTIVATOR OF BASAL TRANSCRIPTION 1"/>
    <property type="match status" value="1"/>
</dbReference>
<evidence type="ECO:0000313" key="5">
    <source>
        <dbReference type="EMBL" id="CAG9293858.1"/>
    </source>
</evidence>
<dbReference type="Proteomes" id="UP000836788">
    <property type="component" value="Chromosome 8"/>
</dbReference>
<feature type="non-terminal residue" evidence="5">
    <location>
        <position position="154"/>
    </location>
</feature>
<evidence type="ECO:0008006" key="6">
    <source>
        <dbReference type="Google" id="ProtNLM"/>
    </source>
</evidence>
<dbReference type="Gene3D" id="3.30.70.330">
    <property type="match status" value="1"/>
</dbReference>
<sequence length="154" mass="18406">RGVIYIARIPPRMTPTKLKALMEDFGVTRIYLVEEDASVRKRRRKLTGNASKRYKEGWIEFESKKVAKHVAANMNNTPMSGQKRSHHHDDLWNLKYLSKFQWSHLTEKVAYERRVREQKLRLETMQARRETASYKHLVETGKKVDRIEARKRKR</sequence>
<keyword evidence="4" id="KW-0539">Nucleus</keyword>
<dbReference type="GO" id="GO:0034462">
    <property type="term" value="P:small-subunit processome assembly"/>
    <property type="evidence" value="ECO:0007669"/>
    <property type="project" value="TreeGrafter"/>
</dbReference>
<accession>A0A8J9SXP0</accession>
<dbReference type="GO" id="GO:0000472">
    <property type="term" value="P:endonucleolytic cleavage to generate mature 5'-end of SSU-rRNA from (SSU-rRNA, 5.8S rRNA, LSU-rRNA)"/>
    <property type="evidence" value="ECO:0007669"/>
    <property type="project" value="TreeGrafter"/>
</dbReference>
<dbReference type="CDD" id="cd12263">
    <property type="entry name" value="RRM_ABT1_like"/>
    <property type="match status" value="1"/>
</dbReference>
<dbReference type="InterPro" id="IPR035979">
    <property type="entry name" value="RBD_domain_sf"/>
</dbReference>
<dbReference type="EMBL" id="OU594949">
    <property type="protein sequence ID" value="CAG9293858.1"/>
    <property type="molecule type" value="Genomic_DNA"/>
</dbReference>
<dbReference type="PANTHER" id="PTHR12311">
    <property type="entry name" value="ACTIVATOR OF BASAL TRANSCRIPTION 1"/>
    <property type="match status" value="1"/>
</dbReference>
<protein>
    <recommendedName>
        <fullName evidence="6">RRM domain-containing protein</fullName>
    </recommendedName>
</protein>
<gene>
    <name evidence="5" type="ORF">PTTT1_LOCUS52827</name>
</gene>
<comment type="subcellular location">
    <subcellularLocation>
        <location evidence="1">Nucleus</location>
        <location evidence="1">Nucleolus</location>
    </subcellularLocation>
</comment>
<dbReference type="GO" id="GO:0000480">
    <property type="term" value="P:endonucleolytic cleavage in 5'-ETS of tricistronic rRNA transcript (SSU-rRNA, 5.8S rRNA, LSU-rRNA)"/>
    <property type="evidence" value="ECO:0007669"/>
    <property type="project" value="TreeGrafter"/>
</dbReference>
<dbReference type="GO" id="GO:0003723">
    <property type="term" value="F:RNA binding"/>
    <property type="evidence" value="ECO:0007669"/>
    <property type="project" value="UniProtKB-KW"/>
</dbReference>
<proteinExistence type="inferred from homology"/>
<dbReference type="GO" id="GO:0005730">
    <property type="term" value="C:nucleolus"/>
    <property type="evidence" value="ECO:0007669"/>
    <property type="project" value="UniProtKB-SubCell"/>
</dbReference>
<name>A0A8J9SXP0_PHATR</name>
<evidence type="ECO:0000256" key="3">
    <source>
        <dbReference type="ARBA" id="ARBA00022884"/>
    </source>
</evidence>
<organism evidence="5">
    <name type="scientific">Phaeodactylum tricornutum</name>
    <name type="common">Diatom</name>
    <dbReference type="NCBI Taxonomy" id="2850"/>
    <lineage>
        <taxon>Eukaryota</taxon>
        <taxon>Sar</taxon>
        <taxon>Stramenopiles</taxon>
        <taxon>Ochrophyta</taxon>
        <taxon>Bacillariophyta</taxon>
        <taxon>Bacillariophyceae</taxon>
        <taxon>Bacillariophycidae</taxon>
        <taxon>Naviculales</taxon>
        <taxon>Phaeodactylaceae</taxon>
        <taxon>Phaeodactylum</taxon>
    </lineage>
</organism>
<evidence type="ECO:0000256" key="2">
    <source>
        <dbReference type="ARBA" id="ARBA00005819"/>
    </source>
</evidence>
<dbReference type="InterPro" id="IPR012677">
    <property type="entry name" value="Nucleotide-bd_a/b_plait_sf"/>
</dbReference>
<evidence type="ECO:0000256" key="1">
    <source>
        <dbReference type="ARBA" id="ARBA00004604"/>
    </source>
</evidence>
<dbReference type="GO" id="GO:0000447">
    <property type="term" value="P:endonucleolytic cleavage in ITS1 to separate SSU-rRNA from 5.8S rRNA and LSU-rRNA from tricistronic rRNA transcript (SSU-rRNA, 5.8S rRNA, LSU-rRNA)"/>
    <property type="evidence" value="ECO:0007669"/>
    <property type="project" value="TreeGrafter"/>
</dbReference>
<dbReference type="InterPro" id="IPR039119">
    <property type="entry name" value="ABT1/Esf2"/>
</dbReference>
<comment type="similarity">
    <text evidence="2">Belongs to the ESF2/ABP1 family.</text>
</comment>